<dbReference type="RefSeq" id="WP_368382493.1">
    <property type="nucleotide sequence ID" value="NZ_JBFRYA010000013.1"/>
</dbReference>
<evidence type="ECO:0000256" key="4">
    <source>
        <dbReference type="ARBA" id="ARBA00022692"/>
    </source>
</evidence>
<dbReference type="EMBL" id="JBFRYA010000013">
    <property type="protein sequence ID" value="MEX1670126.1"/>
    <property type="molecule type" value="Genomic_DNA"/>
</dbReference>
<evidence type="ECO:0000256" key="7">
    <source>
        <dbReference type="SAM" id="Phobius"/>
    </source>
</evidence>
<organism evidence="8 9">
    <name type="scientific">Zhongshania guokunii</name>
    <dbReference type="NCBI Taxonomy" id="641783"/>
    <lineage>
        <taxon>Bacteria</taxon>
        <taxon>Pseudomonadati</taxon>
        <taxon>Pseudomonadota</taxon>
        <taxon>Gammaproteobacteria</taxon>
        <taxon>Cellvibrionales</taxon>
        <taxon>Spongiibacteraceae</taxon>
        <taxon>Zhongshania</taxon>
    </lineage>
</organism>
<evidence type="ECO:0000313" key="8">
    <source>
        <dbReference type="EMBL" id="MEX1670126.1"/>
    </source>
</evidence>
<feature type="transmembrane region" description="Helical" evidence="7">
    <location>
        <begin position="170"/>
        <end position="189"/>
    </location>
</feature>
<keyword evidence="4 7" id="KW-0812">Transmembrane</keyword>
<evidence type="ECO:0000256" key="5">
    <source>
        <dbReference type="ARBA" id="ARBA00022989"/>
    </source>
</evidence>
<dbReference type="PANTHER" id="PTHR33452:SF19">
    <property type="entry name" value="DOXX FAMILY PROTEIN"/>
    <property type="match status" value="1"/>
</dbReference>
<evidence type="ECO:0000256" key="1">
    <source>
        <dbReference type="ARBA" id="ARBA00004651"/>
    </source>
</evidence>
<accession>A0ABV3U872</accession>
<dbReference type="InterPro" id="IPR051907">
    <property type="entry name" value="DoxX-like_oxidoreductase"/>
</dbReference>
<name>A0ABV3U872_9GAMM</name>
<keyword evidence="5 7" id="KW-1133">Transmembrane helix</keyword>
<gene>
    <name evidence="8" type="ORF">AB4876_14490</name>
</gene>
<comment type="subcellular location">
    <subcellularLocation>
        <location evidence="1">Cell membrane</location>
        <topology evidence="1">Multi-pass membrane protein</topology>
    </subcellularLocation>
</comment>
<proteinExistence type="inferred from homology"/>
<feature type="transmembrane region" description="Helical" evidence="7">
    <location>
        <begin position="61"/>
        <end position="87"/>
    </location>
</feature>
<evidence type="ECO:0000313" key="9">
    <source>
        <dbReference type="Proteomes" id="UP001557485"/>
    </source>
</evidence>
<evidence type="ECO:0000256" key="2">
    <source>
        <dbReference type="ARBA" id="ARBA00006679"/>
    </source>
</evidence>
<feature type="transmembrane region" description="Helical" evidence="7">
    <location>
        <begin position="21"/>
        <end position="41"/>
    </location>
</feature>
<dbReference type="Pfam" id="PF07681">
    <property type="entry name" value="DoxX"/>
    <property type="match status" value="1"/>
</dbReference>
<comment type="caution">
    <text evidence="8">The sequence shown here is derived from an EMBL/GenBank/DDBJ whole genome shotgun (WGS) entry which is preliminary data.</text>
</comment>
<feature type="transmembrane region" description="Helical" evidence="7">
    <location>
        <begin position="94"/>
        <end position="114"/>
    </location>
</feature>
<protein>
    <submittedName>
        <fullName evidence="8">DoxX family protein</fullName>
    </submittedName>
</protein>
<reference evidence="8 9" key="1">
    <citation type="journal article" date="2011" name="Int. J. Syst. Evol. Microbiol.">
        <title>Zhongshania antarctica gen. nov., sp. nov. and Zhongshania guokunii sp. nov., gammaproteobacteria respectively isolated from coastal attached (fast) ice and surface seawater of the Antarctic.</title>
        <authorList>
            <person name="Li H.J."/>
            <person name="Zhang X.Y."/>
            <person name="Chen C.X."/>
            <person name="Zhang Y.J."/>
            <person name="Gao Z.M."/>
            <person name="Yu Y."/>
            <person name="Chen X.L."/>
            <person name="Chen B."/>
            <person name="Zhang Y.Z."/>
        </authorList>
    </citation>
    <scope>NUCLEOTIDE SEQUENCE [LARGE SCALE GENOMIC DNA]</scope>
    <source>
        <strain evidence="8 9">ZS6-22T</strain>
    </source>
</reference>
<keyword evidence="6 7" id="KW-0472">Membrane</keyword>
<evidence type="ECO:0000256" key="3">
    <source>
        <dbReference type="ARBA" id="ARBA00022475"/>
    </source>
</evidence>
<keyword evidence="3" id="KW-1003">Cell membrane</keyword>
<sequence>MVDFLSYLYRSQYYITRVFRPVDGLPALGLRLYLVPVFWMAGSSKMASFSATAEWFGNPDWGLGLPFPTLLAFLATATELAGALLLLLGLATRWIAIPLSVTMIVAALSVHWQFGWQAIADASAPFANERVVESVNKLTAARSLLETHGNYDWLTSSGNIVILNNGIEFAATYLLMLLALIVLGGGRYVSADYWLKRKFQSLRCEKTDY</sequence>
<dbReference type="Proteomes" id="UP001557485">
    <property type="component" value="Unassembled WGS sequence"/>
</dbReference>
<comment type="similarity">
    <text evidence="2">Belongs to the DoxX family.</text>
</comment>
<evidence type="ECO:0000256" key="6">
    <source>
        <dbReference type="ARBA" id="ARBA00023136"/>
    </source>
</evidence>
<keyword evidence="9" id="KW-1185">Reference proteome</keyword>
<dbReference type="InterPro" id="IPR032808">
    <property type="entry name" value="DoxX"/>
</dbReference>
<dbReference type="PANTHER" id="PTHR33452">
    <property type="entry name" value="OXIDOREDUCTASE CATD-RELATED"/>
    <property type="match status" value="1"/>
</dbReference>